<dbReference type="EMBL" id="JACMSE010000001">
    <property type="protein sequence ID" value="MBC2888139.1"/>
    <property type="molecule type" value="Genomic_DNA"/>
</dbReference>
<evidence type="ECO:0000313" key="3">
    <source>
        <dbReference type="Proteomes" id="UP000587396"/>
    </source>
</evidence>
<dbReference type="AlphaFoldDB" id="A0A842JFP3"/>
<keyword evidence="3" id="KW-1185">Reference proteome</keyword>
<organism evidence="2 3">
    <name type="scientific">Gordonibacter massiliensis</name>
    <name type="common">ex Traore et al. 2017</name>
    <dbReference type="NCBI Taxonomy" id="1841863"/>
    <lineage>
        <taxon>Bacteria</taxon>
        <taxon>Bacillati</taxon>
        <taxon>Actinomycetota</taxon>
        <taxon>Coriobacteriia</taxon>
        <taxon>Eggerthellales</taxon>
        <taxon>Eggerthellaceae</taxon>
        <taxon>Gordonibacter</taxon>
    </lineage>
</organism>
<dbReference type="Pfam" id="PF05016">
    <property type="entry name" value="ParE_toxin"/>
    <property type="match status" value="1"/>
</dbReference>
<sequence>MDCEVFLEQSALFDFRDIAFYEAQFTLSIEKSRENVHGMVDEIIAGLEFMPSRYPEREYGFTDALRRVFPIGKYSAFYWIDEEEATVHVERVLHSQADFSRIHFGN</sequence>
<dbReference type="InterPro" id="IPR007712">
    <property type="entry name" value="RelE/ParE_toxin"/>
</dbReference>
<evidence type="ECO:0000256" key="1">
    <source>
        <dbReference type="ARBA" id="ARBA00022649"/>
    </source>
</evidence>
<name>A0A842JFP3_9ACTN</name>
<dbReference type="Gene3D" id="3.30.2310.20">
    <property type="entry name" value="RelE-like"/>
    <property type="match status" value="1"/>
</dbReference>
<comment type="caution">
    <text evidence="2">The sequence shown here is derived from an EMBL/GenBank/DDBJ whole genome shotgun (WGS) entry which is preliminary data.</text>
</comment>
<dbReference type="RefSeq" id="WP_185904118.1">
    <property type="nucleotide sequence ID" value="NZ_JACMSE010000001.1"/>
</dbReference>
<reference evidence="2 3" key="1">
    <citation type="submission" date="2020-08" db="EMBL/GenBank/DDBJ databases">
        <authorList>
            <person name="Liu C."/>
            <person name="Sun Q."/>
        </authorList>
    </citation>
    <scope>NUCLEOTIDE SEQUENCE [LARGE SCALE GENOMIC DNA]</scope>
    <source>
        <strain evidence="2 3">N22</strain>
    </source>
</reference>
<dbReference type="Proteomes" id="UP000587396">
    <property type="component" value="Unassembled WGS sequence"/>
</dbReference>
<gene>
    <name evidence="2" type="ORF">H7313_02065</name>
</gene>
<accession>A0A842JFP3</accession>
<dbReference type="InterPro" id="IPR035093">
    <property type="entry name" value="RelE/ParE_toxin_dom_sf"/>
</dbReference>
<protein>
    <submittedName>
        <fullName evidence="2">Type II toxin-antitoxin system RelE/ParE family toxin</fullName>
    </submittedName>
</protein>
<keyword evidence="1" id="KW-1277">Toxin-antitoxin system</keyword>
<proteinExistence type="predicted"/>
<evidence type="ECO:0000313" key="2">
    <source>
        <dbReference type="EMBL" id="MBC2888139.1"/>
    </source>
</evidence>